<name>A0A820NV02_9BILA</name>
<feature type="non-terminal residue" evidence="1">
    <location>
        <position position="79"/>
    </location>
</feature>
<proteinExistence type="predicted"/>
<feature type="non-terminal residue" evidence="1">
    <location>
        <position position="1"/>
    </location>
</feature>
<accession>A0A820NV02</accession>
<evidence type="ECO:0000313" key="1">
    <source>
        <dbReference type="EMBL" id="CAF4392066.1"/>
    </source>
</evidence>
<organism evidence="1 2">
    <name type="scientific">Rotaria sordida</name>
    <dbReference type="NCBI Taxonomy" id="392033"/>
    <lineage>
        <taxon>Eukaryota</taxon>
        <taxon>Metazoa</taxon>
        <taxon>Spiralia</taxon>
        <taxon>Gnathifera</taxon>
        <taxon>Rotifera</taxon>
        <taxon>Eurotatoria</taxon>
        <taxon>Bdelloidea</taxon>
        <taxon>Philodinida</taxon>
        <taxon>Philodinidae</taxon>
        <taxon>Rotaria</taxon>
    </lineage>
</organism>
<gene>
    <name evidence="1" type="ORF">JBS370_LOCUS43183</name>
</gene>
<protein>
    <submittedName>
        <fullName evidence="1">Uncharacterized protein</fullName>
    </submittedName>
</protein>
<dbReference type="Proteomes" id="UP000663836">
    <property type="component" value="Unassembled WGS sequence"/>
</dbReference>
<dbReference type="AlphaFoldDB" id="A0A820NV02"/>
<evidence type="ECO:0000313" key="2">
    <source>
        <dbReference type="Proteomes" id="UP000663836"/>
    </source>
</evidence>
<sequence>KSLNYLSNYIARTWSSTDGCLQCRENVFDVTQIDDLKQWPMVYIALFIEYPTPFLREYFEKIIKITYPKQRLGILIHNQ</sequence>
<reference evidence="1" key="1">
    <citation type="submission" date="2021-02" db="EMBL/GenBank/DDBJ databases">
        <authorList>
            <person name="Nowell W R."/>
        </authorList>
    </citation>
    <scope>NUCLEOTIDE SEQUENCE</scope>
</reference>
<comment type="caution">
    <text evidence="1">The sequence shown here is derived from an EMBL/GenBank/DDBJ whole genome shotgun (WGS) entry which is preliminary data.</text>
</comment>
<dbReference type="EMBL" id="CAJOBD010064076">
    <property type="protein sequence ID" value="CAF4392066.1"/>
    <property type="molecule type" value="Genomic_DNA"/>
</dbReference>